<dbReference type="Proteomes" id="UP001143856">
    <property type="component" value="Unassembled WGS sequence"/>
</dbReference>
<organism evidence="1 2">
    <name type="scientific">Xylaria curta</name>
    <dbReference type="NCBI Taxonomy" id="42375"/>
    <lineage>
        <taxon>Eukaryota</taxon>
        <taxon>Fungi</taxon>
        <taxon>Dikarya</taxon>
        <taxon>Ascomycota</taxon>
        <taxon>Pezizomycotina</taxon>
        <taxon>Sordariomycetes</taxon>
        <taxon>Xylariomycetidae</taxon>
        <taxon>Xylariales</taxon>
        <taxon>Xylariaceae</taxon>
        <taxon>Xylaria</taxon>
    </lineage>
</organism>
<dbReference type="EMBL" id="JAPDGR010000297">
    <property type="protein sequence ID" value="KAJ2991965.1"/>
    <property type="molecule type" value="Genomic_DNA"/>
</dbReference>
<sequence>MFDMDQIDGGWVAERERCCAAGLWDTYDYTAPKPLIGFIESSNKGCAACTMVFTVLEQVQPGWAGTRVTEKEIYFDQNKPGTITVYEGDELAGHFELYRRVEGLALKTIGLPFPAVREKVVPDFSSWLGDPRERAETLHADHRAMCRFSGADCPNYRKVLGCGPRASKFDYTSFVKAVPDAARFLRFPGMQTA</sequence>
<accession>A0ACC1PGM5</accession>
<evidence type="ECO:0000313" key="2">
    <source>
        <dbReference type="Proteomes" id="UP001143856"/>
    </source>
</evidence>
<evidence type="ECO:0000313" key="1">
    <source>
        <dbReference type="EMBL" id="KAJ2991965.1"/>
    </source>
</evidence>
<comment type="caution">
    <text evidence="1">The sequence shown here is derived from an EMBL/GenBank/DDBJ whole genome shotgun (WGS) entry which is preliminary data.</text>
</comment>
<name>A0ACC1PGM5_9PEZI</name>
<proteinExistence type="predicted"/>
<protein>
    <submittedName>
        <fullName evidence="1">Uncharacterized protein</fullName>
    </submittedName>
</protein>
<gene>
    <name evidence="1" type="ORF">NUW58_g2331</name>
</gene>
<reference evidence="1" key="1">
    <citation type="submission" date="2022-10" db="EMBL/GenBank/DDBJ databases">
        <title>Genome Sequence of Xylaria curta.</title>
        <authorList>
            <person name="Buettner E."/>
        </authorList>
    </citation>
    <scope>NUCLEOTIDE SEQUENCE</scope>
    <source>
        <strain evidence="1">Babe10</strain>
    </source>
</reference>
<keyword evidence="2" id="KW-1185">Reference proteome</keyword>